<dbReference type="RefSeq" id="WP_074645048.1">
    <property type="nucleotide sequence ID" value="NZ_FOFU01000010.1"/>
</dbReference>
<dbReference type="OrthoDB" id="9842351at2"/>
<gene>
    <name evidence="1" type="ORF">SAMN04487977_11073</name>
</gene>
<organism evidence="1 2">
    <name type="scientific">Treponema bryantii</name>
    <dbReference type="NCBI Taxonomy" id="163"/>
    <lineage>
        <taxon>Bacteria</taxon>
        <taxon>Pseudomonadati</taxon>
        <taxon>Spirochaetota</taxon>
        <taxon>Spirochaetia</taxon>
        <taxon>Spirochaetales</taxon>
        <taxon>Treponemataceae</taxon>
        <taxon>Treponema</taxon>
    </lineage>
</organism>
<proteinExistence type="predicted"/>
<sequence>MKKKDQDNYIPIDIWRDAKEFYVSLKDDVEIYKKFKCFPDMKQSEEADKFVAWFNMERFADYPGSLILINEHIGEIIKNVSSYNLLDGYEQLQFKLIQLYRLLKENGMINE</sequence>
<evidence type="ECO:0000313" key="2">
    <source>
        <dbReference type="Proteomes" id="UP000182360"/>
    </source>
</evidence>
<keyword evidence="2" id="KW-1185">Reference proteome</keyword>
<dbReference type="AlphaFoldDB" id="A0A1H9IR38"/>
<accession>A0A1H9IR38</accession>
<evidence type="ECO:0000313" key="1">
    <source>
        <dbReference type="EMBL" id="SEQ76987.1"/>
    </source>
</evidence>
<name>A0A1H9IR38_9SPIR</name>
<protein>
    <submittedName>
        <fullName evidence="1">Uncharacterized protein</fullName>
    </submittedName>
</protein>
<dbReference type="Proteomes" id="UP000182360">
    <property type="component" value="Unassembled WGS sequence"/>
</dbReference>
<dbReference type="EMBL" id="FOFU01000010">
    <property type="protein sequence ID" value="SEQ76987.1"/>
    <property type="molecule type" value="Genomic_DNA"/>
</dbReference>
<reference evidence="1 2" key="1">
    <citation type="submission" date="2016-10" db="EMBL/GenBank/DDBJ databases">
        <authorList>
            <person name="de Groot N.N."/>
        </authorList>
    </citation>
    <scope>NUCLEOTIDE SEQUENCE [LARGE SCALE GENOMIC DNA]</scope>
    <source>
        <strain evidence="1 2">B25</strain>
    </source>
</reference>